<dbReference type="EMBL" id="JAWQEG010004058">
    <property type="protein sequence ID" value="KAK3863218.1"/>
    <property type="molecule type" value="Genomic_DNA"/>
</dbReference>
<organism evidence="2 3">
    <name type="scientific">Petrolisthes cinctipes</name>
    <name type="common">Flat porcelain crab</name>
    <dbReference type="NCBI Taxonomy" id="88211"/>
    <lineage>
        <taxon>Eukaryota</taxon>
        <taxon>Metazoa</taxon>
        <taxon>Ecdysozoa</taxon>
        <taxon>Arthropoda</taxon>
        <taxon>Crustacea</taxon>
        <taxon>Multicrustacea</taxon>
        <taxon>Malacostraca</taxon>
        <taxon>Eumalacostraca</taxon>
        <taxon>Eucarida</taxon>
        <taxon>Decapoda</taxon>
        <taxon>Pleocyemata</taxon>
        <taxon>Anomura</taxon>
        <taxon>Galatheoidea</taxon>
        <taxon>Porcellanidae</taxon>
        <taxon>Petrolisthes</taxon>
    </lineage>
</organism>
<evidence type="ECO:0000256" key="1">
    <source>
        <dbReference type="SAM" id="MobiDB-lite"/>
    </source>
</evidence>
<feature type="region of interest" description="Disordered" evidence="1">
    <location>
        <begin position="1"/>
        <end position="32"/>
    </location>
</feature>
<dbReference type="Proteomes" id="UP001286313">
    <property type="component" value="Unassembled WGS sequence"/>
</dbReference>
<proteinExistence type="predicted"/>
<sequence>MKKHPTTHTLHMSNTYKSRASRQFHSTPSSLVPRRQAELTNPRLQFVYHSLAGSPLIPGLRCAAVSPRSLALTLPSFSHGGVFPSQSVPSPLLSSSHHFPHAFPACFSPFIRSNHPFPTLPFPNLPGLSPLSLSPLSP</sequence>
<evidence type="ECO:0000313" key="2">
    <source>
        <dbReference type="EMBL" id="KAK3863218.1"/>
    </source>
</evidence>
<feature type="compositionally biased region" description="Polar residues" evidence="1">
    <location>
        <begin position="7"/>
        <end position="30"/>
    </location>
</feature>
<accession>A0AAE1EX88</accession>
<keyword evidence="3" id="KW-1185">Reference proteome</keyword>
<reference evidence="2" key="1">
    <citation type="submission" date="2023-10" db="EMBL/GenBank/DDBJ databases">
        <title>Genome assemblies of two species of porcelain crab, Petrolisthes cinctipes and Petrolisthes manimaculis (Anomura: Porcellanidae).</title>
        <authorList>
            <person name="Angst P."/>
        </authorList>
    </citation>
    <scope>NUCLEOTIDE SEQUENCE</scope>
    <source>
        <strain evidence="2">PB745_01</strain>
        <tissue evidence="2">Gill</tissue>
    </source>
</reference>
<dbReference type="AlphaFoldDB" id="A0AAE1EX88"/>
<comment type="caution">
    <text evidence="2">The sequence shown here is derived from an EMBL/GenBank/DDBJ whole genome shotgun (WGS) entry which is preliminary data.</text>
</comment>
<evidence type="ECO:0000313" key="3">
    <source>
        <dbReference type="Proteomes" id="UP001286313"/>
    </source>
</evidence>
<gene>
    <name evidence="2" type="ORF">Pcinc_030991</name>
</gene>
<protein>
    <submittedName>
        <fullName evidence="2">Uncharacterized protein</fullName>
    </submittedName>
</protein>
<name>A0AAE1EX88_PETCI</name>